<feature type="transmembrane region" description="Helical" evidence="8">
    <location>
        <begin position="475"/>
        <end position="494"/>
    </location>
</feature>
<dbReference type="PANTHER" id="PTHR30330">
    <property type="entry name" value="AGSS FAMILY TRANSPORTER, SODIUM-ALANINE"/>
    <property type="match status" value="1"/>
</dbReference>
<dbReference type="Pfam" id="PF01235">
    <property type="entry name" value="Na_Ala_symp"/>
    <property type="match status" value="1"/>
</dbReference>
<evidence type="ECO:0000256" key="4">
    <source>
        <dbReference type="ARBA" id="ARBA00022475"/>
    </source>
</evidence>
<comment type="subcellular location">
    <subcellularLocation>
        <location evidence="8">Cell inner membrane</location>
        <topology evidence="8">Multi-pass membrane protein</topology>
    </subcellularLocation>
    <subcellularLocation>
        <location evidence="1">Cell membrane</location>
        <topology evidence="1">Multi-pass membrane protein</topology>
    </subcellularLocation>
</comment>
<keyword evidence="8" id="KW-0769">Symport</keyword>
<keyword evidence="5 8" id="KW-0812">Transmembrane</keyword>
<sequence>MLKMSLRDPRQLCFYLIMMTIPCTVSAGALDMTIDDKVNIWISPLTEWLSSIIFYKISLFGFPAPLIVLWLSIAGIFFTFYLGFMNLRGLPIAFRLIRGDYSDPNATGEISHFQAVATAVSGTVGIGNIGGVAVAISLGGPGATFWLIVAGFLSMSTKLVECTLGVKYRRVNSDGSISGGPMFYLEHFLKQRNLPTLGKCLGGFYAFALVIGCLGIGNMFQSNQAYAQLLTVTGGNESFFSDKGWLFGIFMALLVSLVILGGIRSIAKVTAKLVPIMAFLYVVSACVILMMSAQHLPAACALIVSSAFTTESVTGGAIGALIVGFQRAVFSNEAGIGSSSIAHSAVQTNEPASEGLVSLFEPLIDTIIICSLSALVIISTAYPTGLINSDLIGIELTSAVFAYHLAWAPYPLAIAALLFAFSTTIAWSYYGLKGWTYLFGEQALTQNIFKLIFCSFIVLGSMIQLDAVLQFSDALVFLIALPNVLGLYFYAPIVKQEIQDYLAKIQKGEITNYRLLKKHQAEPDY</sequence>
<evidence type="ECO:0000256" key="5">
    <source>
        <dbReference type="ARBA" id="ARBA00022692"/>
    </source>
</evidence>
<evidence type="ECO:0000256" key="3">
    <source>
        <dbReference type="ARBA" id="ARBA00022448"/>
    </source>
</evidence>
<evidence type="ECO:0000313" key="10">
    <source>
        <dbReference type="Proteomes" id="UP000321922"/>
    </source>
</evidence>
<feature type="transmembrane region" description="Helical" evidence="8">
    <location>
        <begin position="279"/>
        <end position="304"/>
    </location>
</feature>
<comment type="similarity">
    <text evidence="2 8">Belongs to the alanine or glycine:cation symporter (AGCS) (TC 2.A.25) family.</text>
</comment>
<reference evidence="9 10" key="1">
    <citation type="submission" date="2019-07" db="EMBL/GenBank/DDBJ databases">
        <title>Whole genome shotgun sequence of Vibrio sagamiensis NBRC 104589.</title>
        <authorList>
            <person name="Hosoyama A."/>
            <person name="Uohara A."/>
            <person name="Ohji S."/>
            <person name="Ichikawa N."/>
        </authorList>
    </citation>
    <scope>NUCLEOTIDE SEQUENCE [LARGE SCALE GENOMIC DNA]</scope>
    <source>
        <strain evidence="9 10">NBRC 104589</strain>
    </source>
</reference>
<feature type="transmembrane region" description="Helical" evidence="8">
    <location>
        <begin position="12"/>
        <end position="32"/>
    </location>
</feature>
<dbReference type="PANTHER" id="PTHR30330:SF3">
    <property type="entry name" value="TRANSCRIPTIONAL REGULATOR, LRP FAMILY"/>
    <property type="match status" value="1"/>
</dbReference>
<feature type="transmembrane region" description="Helical" evidence="8">
    <location>
        <begin position="245"/>
        <end position="267"/>
    </location>
</feature>
<proteinExistence type="inferred from homology"/>
<dbReference type="PRINTS" id="PR00175">
    <property type="entry name" value="NAALASMPORT"/>
</dbReference>
<keyword evidence="4" id="KW-1003">Cell membrane</keyword>
<feature type="transmembrane region" description="Helical" evidence="8">
    <location>
        <begin position="412"/>
        <end position="432"/>
    </location>
</feature>
<evidence type="ECO:0000313" key="9">
    <source>
        <dbReference type="EMBL" id="GEM74414.1"/>
    </source>
</evidence>
<dbReference type="AlphaFoldDB" id="A0A511QAT8"/>
<dbReference type="Gene3D" id="1.20.1740.10">
    <property type="entry name" value="Amino acid/polyamine transporter I"/>
    <property type="match status" value="1"/>
</dbReference>
<keyword evidence="6 8" id="KW-1133">Transmembrane helix</keyword>
<dbReference type="EMBL" id="BJXJ01000003">
    <property type="protein sequence ID" value="GEM74414.1"/>
    <property type="molecule type" value="Genomic_DNA"/>
</dbReference>
<keyword evidence="10" id="KW-1185">Reference proteome</keyword>
<feature type="transmembrane region" description="Helical" evidence="8">
    <location>
        <begin position="444"/>
        <end position="463"/>
    </location>
</feature>
<evidence type="ECO:0000256" key="2">
    <source>
        <dbReference type="ARBA" id="ARBA00009261"/>
    </source>
</evidence>
<dbReference type="GO" id="GO:0005886">
    <property type="term" value="C:plasma membrane"/>
    <property type="evidence" value="ECO:0007669"/>
    <property type="project" value="UniProtKB-SubCell"/>
</dbReference>
<evidence type="ECO:0000256" key="6">
    <source>
        <dbReference type="ARBA" id="ARBA00022989"/>
    </source>
</evidence>
<evidence type="ECO:0000256" key="1">
    <source>
        <dbReference type="ARBA" id="ARBA00004651"/>
    </source>
</evidence>
<dbReference type="GO" id="GO:0005283">
    <property type="term" value="F:amino acid:sodium symporter activity"/>
    <property type="evidence" value="ECO:0007669"/>
    <property type="project" value="InterPro"/>
</dbReference>
<keyword evidence="8" id="KW-0997">Cell inner membrane</keyword>
<accession>A0A511QAT8</accession>
<evidence type="ECO:0000256" key="7">
    <source>
        <dbReference type="ARBA" id="ARBA00023136"/>
    </source>
</evidence>
<keyword evidence="3 8" id="KW-0813">Transport</keyword>
<dbReference type="Proteomes" id="UP000321922">
    <property type="component" value="Unassembled WGS sequence"/>
</dbReference>
<feature type="transmembrane region" description="Helical" evidence="8">
    <location>
        <begin position="200"/>
        <end position="220"/>
    </location>
</feature>
<protein>
    <submittedName>
        <fullName evidence="9">Alanine glycine permease</fullName>
    </submittedName>
</protein>
<keyword evidence="7 8" id="KW-0472">Membrane</keyword>
<dbReference type="NCBIfam" id="TIGR00835">
    <property type="entry name" value="agcS"/>
    <property type="match status" value="1"/>
</dbReference>
<feature type="transmembrane region" description="Helical" evidence="8">
    <location>
        <begin position="52"/>
        <end position="82"/>
    </location>
</feature>
<comment type="caution">
    <text evidence="9">The sequence shown here is derived from an EMBL/GenBank/DDBJ whole genome shotgun (WGS) entry which is preliminary data.</text>
</comment>
<evidence type="ECO:0000256" key="8">
    <source>
        <dbReference type="RuleBase" id="RU363064"/>
    </source>
</evidence>
<dbReference type="InterPro" id="IPR001463">
    <property type="entry name" value="Na/Ala_symport"/>
</dbReference>
<gene>
    <name evidence="9" type="ORF">VSA01S_05260</name>
</gene>
<name>A0A511QAT8_9VIBR</name>
<organism evidence="9 10">
    <name type="scientific">Vibrio sagamiensis NBRC 104589</name>
    <dbReference type="NCBI Taxonomy" id="1219064"/>
    <lineage>
        <taxon>Bacteria</taxon>
        <taxon>Pseudomonadati</taxon>
        <taxon>Pseudomonadota</taxon>
        <taxon>Gammaproteobacteria</taxon>
        <taxon>Vibrionales</taxon>
        <taxon>Vibrionaceae</taxon>
        <taxon>Vibrio</taxon>
    </lineage>
</organism>